<comment type="caution">
    <text evidence="2">The sequence shown here is derived from an EMBL/GenBank/DDBJ whole genome shotgun (WGS) entry which is preliminary data.</text>
</comment>
<gene>
    <name evidence="2" type="ORF">C475_00060</name>
</gene>
<evidence type="ECO:0000313" key="3">
    <source>
        <dbReference type="Proteomes" id="UP000011626"/>
    </source>
</evidence>
<keyword evidence="1" id="KW-1133">Transmembrane helix</keyword>
<dbReference type="STRING" id="797114.C475_00060"/>
<accession>M0D4X6</accession>
<proteinExistence type="predicted"/>
<dbReference type="eggNOG" id="arCOG04663">
    <property type="taxonomic scope" value="Archaea"/>
</dbReference>
<keyword evidence="1" id="KW-0812">Transmembrane</keyword>
<dbReference type="Proteomes" id="UP000011626">
    <property type="component" value="Unassembled WGS sequence"/>
</dbReference>
<name>M0D4X6_9EURY</name>
<feature type="transmembrane region" description="Helical" evidence="1">
    <location>
        <begin position="98"/>
        <end position="120"/>
    </location>
</feature>
<dbReference type="EMBL" id="AOIU01000003">
    <property type="protein sequence ID" value="ELZ30490.1"/>
    <property type="molecule type" value="Genomic_DNA"/>
</dbReference>
<organism evidence="2 3">
    <name type="scientific">Halosimplex carlsbadense 2-9-1</name>
    <dbReference type="NCBI Taxonomy" id="797114"/>
    <lineage>
        <taxon>Archaea</taxon>
        <taxon>Methanobacteriati</taxon>
        <taxon>Methanobacteriota</taxon>
        <taxon>Stenosarchaea group</taxon>
        <taxon>Halobacteria</taxon>
        <taxon>Halobacteriales</taxon>
        <taxon>Haloarculaceae</taxon>
        <taxon>Halosimplex</taxon>
    </lineage>
</organism>
<evidence type="ECO:0000313" key="2">
    <source>
        <dbReference type="EMBL" id="ELZ30490.1"/>
    </source>
</evidence>
<keyword evidence="1" id="KW-0472">Membrane</keyword>
<protein>
    <submittedName>
        <fullName evidence="2">Uncharacterized protein</fullName>
    </submittedName>
</protein>
<keyword evidence="3" id="KW-1185">Reference proteome</keyword>
<reference evidence="2 3" key="1">
    <citation type="journal article" date="2014" name="PLoS Genet.">
        <title>Phylogenetically driven sequencing of extremely halophilic archaea reveals strategies for static and dynamic osmo-response.</title>
        <authorList>
            <person name="Becker E.A."/>
            <person name="Seitzer P.M."/>
            <person name="Tritt A."/>
            <person name="Larsen D."/>
            <person name="Krusor M."/>
            <person name="Yao A.I."/>
            <person name="Wu D."/>
            <person name="Madern D."/>
            <person name="Eisen J.A."/>
            <person name="Darling A.E."/>
            <person name="Facciotti M.T."/>
        </authorList>
    </citation>
    <scope>NUCLEOTIDE SEQUENCE [LARGE SCALE GENOMIC DNA]</scope>
    <source>
        <strain evidence="2 3">2-9-1</strain>
    </source>
</reference>
<evidence type="ECO:0000256" key="1">
    <source>
        <dbReference type="SAM" id="Phobius"/>
    </source>
</evidence>
<sequence length="176" mass="17884">MSVGALGAVAVASALAGDLPWSLLALALAAPVAAPAVADRDPTATVPWPLAVVSVATVAGPWVGVPAEIAGYLAVAAFATTAVVDLVAFTSVGLSRRFAAAFVALTTMAAQAVWTVVQFYADRWLGTGYLGSKAELQWDLVAATAVAVAAGVAFLWYGSRFEYARSSNEPARPGST</sequence>
<feature type="transmembrane region" description="Helical" evidence="1">
    <location>
        <begin position="69"/>
        <end position="89"/>
    </location>
</feature>
<feature type="transmembrane region" description="Helical" evidence="1">
    <location>
        <begin position="140"/>
        <end position="158"/>
    </location>
</feature>
<dbReference type="AlphaFoldDB" id="M0D4X6"/>